<name>A0ABX0ILC6_9FLAO</name>
<accession>A0ABX0ILC6</accession>
<proteinExistence type="predicted"/>
<dbReference type="Proteomes" id="UP000817854">
    <property type="component" value="Unassembled WGS sequence"/>
</dbReference>
<reference evidence="4" key="1">
    <citation type="submission" date="2019-05" db="EMBL/GenBank/DDBJ databases">
        <title>Flavobacterium profundi sp. nov., isolated from a deep-sea seamount.</title>
        <authorList>
            <person name="Zhang D.-C."/>
        </authorList>
    </citation>
    <scope>NUCLEOTIDE SEQUENCE [LARGE SCALE GENOMIC DNA]</scope>
    <source>
        <strain evidence="4">EC11</strain>
    </source>
</reference>
<evidence type="ECO:0000259" key="2">
    <source>
        <dbReference type="Pfam" id="PF13239"/>
    </source>
</evidence>
<evidence type="ECO:0000313" key="4">
    <source>
        <dbReference type="Proteomes" id="UP000817854"/>
    </source>
</evidence>
<reference evidence="3 4" key="2">
    <citation type="submission" date="2019-05" db="EMBL/GenBank/DDBJ databases">
        <authorList>
            <person name="Lianzixin W."/>
        </authorList>
    </citation>
    <scope>NUCLEOTIDE SEQUENCE [LARGE SCALE GENOMIC DNA]</scope>
    <source>
        <strain evidence="3 4">EC11</strain>
    </source>
</reference>
<keyword evidence="1" id="KW-0812">Transmembrane</keyword>
<dbReference type="InterPro" id="IPR025698">
    <property type="entry name" value="2TM_dom"/>
</dbReference>
<dbReference type="RefSeq" id="WP_140959408.1">
    <property type="nucleotide sequence ID" value="NZ_VEVQ02000001.1"/>
</dbReference>
<dbReference type="Pfam" id="PF13239">
    <property type="entry name" value="2TM"/>
    <property type="match status" value="1"/>
</dbReference>
<dbReference type="EMBL" id="VEVQ02000001">
    <property type="protein sequence ID" value="NHN24393.1"/>
    <property type="molecule type" value="Genomic_DNA"/>
</dbReference>
<feature type="domain" description="2TM" evidence="2">
    <location>
        <begin position="30"/>
        <end position="114"/>
    </location>
</feature>
<keyword evidence="4" id="KW-1185">Reference proteome</keyword>
<keyword evidence="1" id="KW-0472">Membrane</keyword>
<evidence type="ECO:0000313" key="3">
    <source>
        <dbReference type="EMBL" id="NHN24393.1"/>
    </source>
</evidence>
<sequence>MSIEDRIQRRMDRRGGADFTSSNPDEIKYQEALKRVKRIKGFYTHALVYIVINIMIIIVNVQGLKEGESYFQIHNFFTLFFWGIGLLAHGLSVFLPGMILGSNWEERKIRELMEKEKKEKWE</sequence>
<evidence type="ECO:0000256" key="1">
    <source>
        <dbReference type="SAM" id="Phobius"/>
    </source>
</evidence>
<keyword evidence="1" id="KW-1133">Transmembrane helix</keyword>
<gene>
    <name evidence="3" type="ORF">FIA58_001790</name>
</gene>
<feature type="transmembrane region" description="Helical" evidence="1">
    <location>
        <begin position="42"/>
        <end position="59"/>
    </location>
</feature>
<organism evidence="3 4">
    <name type="scientific">Flavobacterium jejuense</name>
    <dbReference type="NCBI Taxonomy" id="1544455"/>
    <lineage>
        <taxon>Bacteria</taxon>
        <taxon>Pseudomonadati</taxon>
        <taxon>Bacteroidota</taxon>
        <taxon>Flavobacteriia</taxon>
        <taxon>Flavobacteriales</taxon>
        <taxon>Flavobacteriaceae</taxon>
        <taxon>Flavobacterium</taxon>
    </lineage>
</organism>
<comment type="caution">
    <text evidence="3">The sequence shown here is derived from an EMBL/GenBank/DDBJ whole genome shotgun (WGS) entry which is preliminary data.</text>
</comment>
<protein>
    <submittedName>
        <fullName evidence="3">2TM domain-containing protein</fullName>
    </submittedName>
</protein>
<feature type="transmembrane region" description="Helical" evidence="1">
    <location>
        <begin position="79"/>
        <end position="100"/>
    </location>
</feature>
<reference evidence="3 4" key="3">
    <citation type="submission" date="2020-02" db="EMBL/GenBank/DDBJ databases">
        <title>Flavobacterium profundi sp. nov., isolated from a deep-sea seamount.</title>
        <authorList>
            <person name="Zhang D.-C."/>
        </authorList>
    </citation>
    <scope>NUCLEOTIDE SEQUENCE [LARGE SCALE GENOMIC DNA]</scope>
    <source>
        <strain evidence="3 4">EC11</strain>
    </source>
</reference>